<protein>
    <submittedName>
        <fullName evidence="1">Uncharacterized protein</fullName>
    </submittedName>
</protein>
<sequence>MKGRFERLHGHAKDAPICAENQRANSLDLGPTDTNTTLVFVNVSFTNTKATKAQNTNTNTKIE</sequence>
<proteinExistence type="predicted"/>
<organism evidence="1 2">
    <name type="scientific">Potamilus streckersoni</name>
    <dbReference type="NCBI Taxonomy" id="2493646"/>
    <lineage>
        <taxon>Eukaryota</taxon>
        <taxon>Metazoa</taxon>
        <taxon>Spiralia</taxon>
        <taxon>Lophotrochozoa</taxon>
        <taxon>Mollusca</taxon>
        <taxon>Bivalvia</taxon>
        <taxon>Autobranchia</taxon>
        <taxon>Heteroconchia</taxon>
        <taxon>Palaeoheterodonta</taxon>
        <taxon>Unionida</taxon>
        <taxon>Unionoidea</taxon>
        <taxon>Unionidae</taxon>
        <taxon>Ambleminae</taxon>
        <taxon>Lampsilini</taxon>
        <taxon>Potamilus</taxon>
    </lineage>
</organism>
<evidence type="ECO:0000313" key="2">
    <source>
        <dbReference type="Proteomes" id="UP001195483"/>
    </source>
</evidence>
<dbReference type="Proteomes" id="UP001195483">
    <property type="component" value="Unassembled WGS sequence"/>
</dbReference>
<dbReference type="EMBL" id="JAEAOA010002168">
    <property type="protein sequence ID" value="KAK3607345.1"/>
    <property type="molecule type" value="Genomic_DNA"/>
</dbReference>
<reference evidence="1" key="1">
    <citation type="journal article" date="2021" name="Genome Biol. Evol.">
        <title>A High-Quality Reference Genome for a Parasitic Bivalve with Doubly Uniparental Inheritance (Bivalvia: Unionida).</title>
        <authorList>
            <person name="Smith C.H."/>
        </authorList>
    </citation>
    <scope>NUCLEOTIDE SEQUENCE</scope>
    <source>
        <strain evidence="1">CHS0354</strain>
    </source>
</reference>
<accession>A0AAE0TCH2</accession>
<reference evidence="1" key="3">
    <citation type="submission" date="2023-05" db="EMBL/GenBank/DDBJ databases">
        <authorList>
            <person name="Smith C.H."/>
        </authorList>
    </citation>
    <scope>NUCLEOTIDE SEQUENCE</scope>
    <source>
        <strain evidence="1">CHS0354</strain>
        <tissue evidence="1">Mantle</tissue>
    </source>
</reference>
<keyword evidence="2" id="KW-1185">Reference proteome</keyword>
<dbReference type="AlphaFoldDB" id="A0AAE0TCH2"/>
<name>A0AAE0TCH2_9BIVA</name>
<reference evidence="1" key="2">
    <citation type="journal article" date="2021" name="Genome Biol. Evol.">
        <title>Developing a high-quality reference genome for a parasitic bivalve with doubly uniparental inheritance (Bivalvia: Unionida).</title>
        <authorList>
            <person name="Smith C.H."/>
        </authorList>
    </citation>
    <scope>NUCLEOTIDE SEQUENCE</scope>
    <source>
        <strain evidence="1">CHS0354</strain>
        <tissue evidence="1">Mantle</tissue>
    </source>
</reference>
<evidence type="ECO:0000313" key="1">
    <source>
        <dbReference type="EMBL" id="KAK3607345.1"/>
    </source>
</evidence>
<comment type="caution">
    <text evidence="1">The sequence shown here is derived from an EMBL/GenBank/DDBJ whole genome shotgun (WGS) entry which is preliminary data.</text>
</comment>
<gene>
    <name evidence="1" type="ORF">CHS0354_036954</name>
</gene>